<dbReference type="AlphaFoldDB" id="A0A3S1BS75"/>
<dbReference type="Proteomes" id="UP000272464">
    <property type="component" value="Unassembled WGS sequence"/>
</dbReference>
<protein>
    <submittedName>
        <fullName evidence="2">tRNA (Adenosine(37)-N6)-threonylcarbamoyltransferase complex dimerization subunit type 1 TsaB</fullName>
    </submittedName>
</protein>
<comment type="caution">
    <text evidence="2">The sequence shown here is derived from an EMBL/GenBank/DDBJ whole genome shotgun (WGS) entry which is preliminary data.</text>
</comment>
<dbReference type="NCBIfam" id="TIGR03725">
    <property type="entry name" value="T6A_YeaZ"/>
    <property type="match status" value="1"/>
</dbReference>
<reference evidence="2 3" key="1">
    <citation type="submission" date="2018-12" db="EMBL/GenBank/DDBJ databases">
        <authorList>
            <person name="Sun L."/>
            <person name="Chen Z."/>
        </authorList>
    </citation>
    <scope>NUCLEOTIDE SEQUENCE [LARGE SCALE GENOMIC DNA]</scope>
    <source>
        <strain evidence="2 3">3-5-3</strain>
    </source>
</reference>
<dbReference type="OrthoDB" id="9784166at2"/>
<dbReference type="RefSeq" id="WP_127199632.1">
    <property type="nucleotide sequence ID" value="NZ_RZNX01000004.1"/>
</dbReference>
<dbReference type="PANTHER" id="PTHR11735:SF11">
    <property type="entry name" value="TRNA THREONYLCARBAMOYLADENOSINE BIOSYNTHESIS PROTEIN TSAB"/>
    <property type="match status" value="1"/>
</dbReference>
<evidence type="ECO:0000259" key="1">
    <source>
        <dbReference type="Pfam" id="PF00814"/>
    </source>
</evidence>
<evidence type="ECO:0000313" key="3">
    <source>
        <dbReference type="Proteomes" id="UP000272464"/>
    </source>
</evidence>
<dbReference type="GO" id="GO:0016740">
    <property type="term" value="F:transferase activity"/>
    <property type="evidence" value="ECO:0007669"/>
    <property type="project" value="UniProtKB-KW"/>
</dbReference>
<sequence length="283" mass="29537">MSNISGKPSYTLTFDSSTASLAVAVMEDGRLKAERNITAERNHSVHLITAIEEVLTEAGIAKSELAGIGTGIGPGSYTGIRIAVTTAKTLAWSMALPVAGISSLAALGLGGWATGTGQPPAAFEAAAGRRSEEPTAAAEQAAAGKPPAEWIIPLMDARRGQVYTALFEAAPGELPRRLAPDGIRLMERWVTALAGRLEALAPEARPSAVWFTGETEVHGAAAEALRPLLGGGRLETRPYVLEGVWAGLLGADRLLRGESDEVHSLVPNYTQLAEAEANLLRGV</sequence>
<keyword evidence="3" id="KW-1185">Reference proteome</keyword>
<dbReference type="SUPFAM" id="SSF53067">
    <property type="entry name" value="Actin-like ATPase domain"/>
    <property type="match status" value="2"/>
</dbReference>
<proteinExistence type="predicted"/>
<gene>
    <name evidence="2" type="primary">tsaB</name>
    <name evidence="2" type="ORF">EJP77_12360</name>
</gene>
<dbReference type="GO" id="GO:0005829">
    <property type="term" value="C:cytosol"/>
    <property type="evidence" value="ECO:0007669"/>
    <property type="project" value="TreeGrafter"/>
</dbReference>
<dbReference type="PANTHER" id="PTHR11735">
    <property type="entry name" value="TRNA N6-ADENOSINE THREONYLCARBAMOYLTRANSFERASE"/>
    <property type="match status" value="1"/>
</dbReference>
<dbReference type="Pfam" id="PF00814">
    <property type="entry name" value="TsaD"/>
    <property type="match status" value="1"/>
</dbReference>
<feature type="domain" description="Gcp-like" evidence="1">
    <location>
        <begin position="39"/>
        <end position="130"/>
    </location>
</feature>
<dbReference type="InterPro" id="IPR043129">
    <property type="entry name" value="ATPase_NBD"/>
</dbReference>
<dbReference type="Gene3D" id="3.30.420.40">
    <property type="match status" value="1"/>
</dbReference>
<keyword evidence="2" id="KW-0808">Transferase</keyword>
<dbReference type="EMBL" id="RZNX01000004">
    <property type="protein sequence ID" value="RUT30700.1"/>
    <property type="molecule type" value="Genomic_DNA"/>
</dbReference>
<name>A0A3S1BS75_9BACL</name>
<evidence type="ECO:0000313" key="2">
    <source>
        <dbReference type="EMBL" id="RUT30700.1"/>
    </source>
</evidence>
<accession>A0A3S1BS75</accession>
<organism evidence="2 3">
    <name type="scientific">Paenibacillus zeisoli</name>
    <dbReference type="NCBI Taxonomy" id="2496267"/>
    <lineage>
        <taxon>Bacteria</taxon>
        <taxon>Bacillati</taxon>
        <taxon>Bacillota</taxon>
        <taxon>Bacilli</taxon>
        <taxon>Bacillales</taxon>
        <taxon>Paenibacillaceae</taxon>
        <taxon>Paenibacillus</taxon>
    </lineage>
</organism>
<dbReference type="InterPro" id="IPR000905">
    <property type="entry name" value="Gcp-like_dom"/>
</dbReference>
<dbReference type="GO" id="GO:0002949">
    <property type="term" value="P:tRNA threonylcarbamoyladenosine modification"/>
    <property type="evidence" value="ECO:0007669"/>
    <property type="project" value="InterPro"/>
</dbReference>
<dbReference type="InterPro" id="IPR022496">
    <property type="entry name" value="T6A_TsaB"/>
</dbReference>